<feature type="domain" description="Helicase C-terminal" evidence="2">
    <location>
        <begin position="359"/>
        <end position="525"/>
    </location>
</feature>
<dbReference type="PROSITE" id="PS51192">
    <property type="entry name" value="HELICASE_ATP_BIND_1"/>
    <property type="match status" value="1"/>
</dbReference>
<dbReference type="Pfam" id="PF04471">
    <property type="entry name" value="Mrr_cat"/>
    <property type="match status" value="1"/>
</dbReference>
<evidence type="ECO:0000259" key="1">
    <source>
        <dbReference type="PROSITE" id="PS51192"/>
    </source>
</evidence>
<dbReference type="InterPro" id="IPR050742">
    <property type="entry name" value="Helicase_Restrict-Modif_Enz"/>
</dbReference>
<dbReference type="Gene3D" id="3.40.1350.10">
    <property type="match status" value="1"/>
</dbReference>
<dbReference type="GO" id="GO:0009307">
    <property type="term" value="P:DNA restriction-modification system"/>
    <property type="evidence" value="ECO:0007669"/>
    <property type="project" value="InterPro"/>
</dbReference>
<sequence length="556" mass="61749">MTGGFLSAENLLRGGPQGLPHAVERALWHLGFTDVRIVDGAGDAGADLLAVRNHEQWVFQCKWSSRGPVGRDGVDDLERARTRYRADKAILVTNTSLNRTAESRRQALASIGIKITVWDGPTLANIWERMPSRVASAYELRPYQREAADKIEADLGANGRALLVLATGLGKTVVGGETIARFLTKHPGSAVLVVAHMKDLVEQLERALWHHLDKDVPTRLLTGETKPISYDGVLVGTVESVLGAVRSGWSPKLVMVDETHHVGEQGRFAELLDLCGDAVKLGVTATPWRGDKFDITARFGPASFSMGIAEGMAAGYLSAVDYRLFVDNIDWETVKRESEHGYSIKDLNRKLFLPQRDDEIIEHLRLVWRETKDPRAILFCQTIEHAEHVAQLLTRADQSWRNASFLHSGLTRQRRQILLNEFRLGRVPIITCVDVFNEGVDVPDVNLIGFLRVTHSRRIFVQQIGRGLRLSPGKESLKVLDFVTDIRRVAAALDLKRALDAAETEELRIPQSAHSRIEFSDETAGGLLDHWIEDAASLETAADEVRLQFPSQGGIE</sequence>
<dbReference type="InterPro" id="IPR011335">
    <property type="entry name" value="Restrct_endonuc-II-like"/>
</dbReference>
<dbReference type="SUPFAM" id="SSF52540">
    <property type="entry name" value="P-loop containing nucleoside triphosphate hydrolases"/>
    <property type="match status" value="1"/>
</dbReference>
<dbReference type="InterPro" id="IPR006935">
    <property type="entry name" value="Helicase/UvrB_N"/>
</dbReference>
<dbReference type="Pfam" id="PF04851">
    <property type="entry name" value="ResIII"/>
    <property type="match status" value="1"/>
</dbReference>
<protein>
    <submittedName>
        <fullName evidence="3">Restriction endonuclease subunit R</fullName>
    </submittedName>
</protein>
<dbReference type="EMBL" id="QEIN01000091">
    <property type="protein sequence ID" value="RCV58573.1"/>
    <property type="molecule type" value="Genomic_DNA"/>
</dbReference>
<evidence type="ECO:0000313" key="3">
    <source>
        <dbReference type="EMBL" id="RCV58573.1"/>
    </source>
</evidence>
<dbReference type="GO" id="GO:0016787">
    <property type="term" value="F:hydrolase activity"/>
    <property type="evidence" value="ECO:0007669"/>
    <property type="project" value="InterPro"/>
</dbReference>
<reference evidence="3 4" key="1">
    <citation type="submission" date="2018-04" db="EMBL/GenBank/DDBJ databases">
        <title>Novel actinobacteria from marine sediment.</title>
        <authorList>
            <person name="Ng Z.Y."/>
            <person name="Tan G.Y.A."/>
        </authorList>
    </citation>
    <scope>NUCLEOTIDE SEQUENCE [LARGE SCALE GENOMIC DNA]</scope>
    <source>
        <strain evidence="3 4">TPS81</strain>
    </source>
</reference>
<dbReference type="RefSeq" id="WP_114398046.1">
    <property type="nucleotide sequence ID" value="NZ_QEIM01000056.1"/>
</dbReference>
<dbReference type="PROSITE" id="PS51194">
    <property type="entry name" value="HELICASE_CTER"/>
    <property type="match status" value="1"/>
</dbReference>
<keyword evidence="3" id="KW-0378">Hydrolase</keyword>
<dbReference type="InterPro" id="IPR014001">
    <property type="entry name" value="Helicase_ATP-bd"/>
</dbReference>
<dbReference type="InterPro" id="IPR027417">
    <property type="entry name" value="P-loop_NTPase"/>
</dbReference>
<dbReference type="SMART" id="SM00490">
    <property type="entry name" value="HELICc"/>
    <property type="match status" value="1"/>
</dbReference>
<accession>A0A368T5E1</accession>
<dbReference type="OrthoDB" id="9776021at2"/>
<dbReference type="SUPFAM" id="SSF52980">
    <property type="entry name" value="Restriction endonuclease-like"/>
    <property type="match status" value="1"/>
</dbReference>
<keyword evidence="3" id="KW-0255">Endonuclease</keyword>
<dbReference type="GO" id="GO:0003677">
    <property type="term" value="F:DNA binding"/>
    <property type="evidence" value="ECO:0007669"/>
    <property type="project" value="InterPro"/>
</dbReference>
<organism evidence="3 4">
    <name type="scientific">Marinitenerispora sediminis</name>
    <dbReference type="NCBI Taxonomy" id="1931232"/>
    <lineage>
        <taxon>Bacteria</taxon>
        <taxon>Bacillati</taxon>
        <taxon>Actinomycetota</taxon>
        <taxon>Actinomycetes</taxon>
        <taxon>Streptosporangiales</taxon>
        <taxon>Nocardiopsidaceae</taxon>
        <taxon>Marinitenerispora</taxon>
    </lineage>
</organism>
<dbReference type="InterPro" id="IPR011856">
    <property type="entry name" value="tRNA_endonuc-like_dom_sf"/>
</dbReference>
<gene>
    <name evidence="3" type="ORF">DEF24_13055</name>
</gene>
<keyword evidence="4" id="KW-1185">Reference proteome</keyword>
<dbReference type="GO" id="GO:0004519">
    <property type="term" value="F:endonuclease activity"/>
    <property type="evidence" value="ECO:0007669"/>
    <property type="project" value="UniProtKB-KW"/>
</dbReference>
<feature type="domain" description="Helicase ATP-binding" evidence="1">
    <location>
        <begin position="152"/>
        <end position="305"/>
    </location>
</feature>
<dbReference type="AlphaFoldDB" id="A0A368T5E1"/>
<proteinExistence type="predicted"/>
<name>A0A368T5E1_9ACTN</name>
<dbReference type="Gene3D" id="3.40.50.300">
    <property type="entry name" value="P-loop containing nucleotide triphosphate hydrolases"/>
    <property type="match status" value="2"/>
</dbReference>
<comment type="caution">
    <text evidence="3">The sequence shown here is derived from an EMBL/GenBank/DDBJ whole genome shotgun (WGS) entry which is preliminary data.</text>
</comment>
<dbReference type="Proteomes" id="UP000253318">
    <property type="component" value="Unassembled WGS sequence"/>
</dbReference>
<dbReference type="CDD" id="cd18799">
    <property type="entry name" value="SF2_C_EcoAI-like"/>
    <property type="match status" value="1"/>
</dbReference>
<dbReference type="InterPro" id="IPR001650">
    <property type="entry name" value="Helicase_C-like"/>
</dbReference>
<dbReference type="SMART" id="SM00487">
    <property type="entry name" value="DEXDc"/>
    <property type="match status" value="1"/>
</dbReference>
<evidence type="ECO:0000313" key="4">
    <source>
        <dbReference type="Proteomes" id="UP000253318"/>
    </source>
</evidence>
<dbReference type="PANTHER" id="PTHR47396">
    <property type="entry name" value="TYPE I RESTRICTION ENZYME ECOKI R PROTEIN"/>
    <property type="match status" value="1"/>
</dbReference>
<dbReference type="GO" id="GO:0005524">
    <property type="term" value="F:ATP binding"/>
    <property type="evidence" value="ECO:0007669"/>
    <property type="project" value="InterPro"/>
</dbReference>
<dbReference type="InterPro" id="IPR007560">
    <property type="entry name" value="Restrct_endonuc_IV_Mrr"/>
</dbReference>
<dbReference type="Pfam" id="PF00271">
    <property type="entry name" value="Helicase_C"/>
    <property type="match status" value="1"/>
</dbReference>
<dbReference type="PANTHER" id="PTHR47396:SF1">
    <property type="entry name" value="ATP-DEPENDENT HELICASE IRC3-RELATED"/>
    <property type="match status" value="1"/>
</dbReference>
<evidence type="ECO:0000259" key="2">
    <source>
        <dbReference type="PROSITE" id="PS51194"/>
    </source>
</evidence>
<keyword evidence="3" id="KW-0540">Nuclease</keyword>
<dbReference type="GO" id="GO:0005829">
    <property type="term" value="C:cytosol"/>
    <property type="evidence" value="ECO:0007669"/>
    <property type="project" value="TreeGrafter"/>
</dbReference>